<feature type="region of interest" description="Disordered" evidence="1">
    <location>
        <begin position="30"/>
        <end position="53"/>
    </location>
</feature>
<name>A0AAU2V3Y1_9ACTN</name>
<organism evidence="3">
    <name type="scientific">Streptomyces sp. NBC_00003</name>
    <dbReference type="NCBI Taxonomy" id="2903608"/>
    <lineage>
        <taxon>Bacteria</taxon>
        <taxon>Bacillati</taxon>
        <taxon>Actinomycetota</taxon>
        <taxon>Actinomycetes</taxon>
        <taxon>Kitasatosporales</taxon>
        <taxon>Streptomycetaceae</taxon>
        <taxon>Streptomyces</taxon>
    </lineage>
</organism>
<keyword evidence="2" id="KW-0732">Signal</keyword>
<feature type="signal peptide" evidence="2">
    <location>
        <begin position="1"/>
        <end position="21"/>
    </location>
</feature>
<sequence length="187" mass="18583">MLRTQRIAVGATAGAFVLALAVSGCGSGSGSGSGSTSTTSPGTSSSSSSGAAKPAADTLSTAKVDKVGTVVVDGKGFVLYRFDKDTAKPTPKSNCYGTCAAQWPPAPATGNVTVKGIDKSLVGTVTRNDGTKQLTLAGWPLYRYAKDDEPHEAYGQGVGGIWFAATPTGAKAMTSDTGSSSGGGSGY</sequence>
<reference evidence="3" key="1">
    <citation type="submission" date="2022-10" db="EMBL/GenBank/DDBJ databases">
        <title>The complete genomes of actinobacterial strains from the NBC collection.</title>
        <authorList>
            <person name="Joergensen T.S."/>
            <person name="Alvarez Arevalo M."/>
            <person name="Sterndorff E.B."/>
            <person name="Faurdal D."/>
            <person name="Vuksanovic O."/>
            <person name="Mourched A.-S."/>
            <person name="Charusanti P."/>
            <person name="Shaw S."/>
            <person name="Blin K."/>
            <person name="Weber T."/>
        </authorList>
    </citation>
    <scope>NUCLEOTIDE SEQUENCE</scope>
    <source>
        <strain evidence="3">NBC_00003</strain>
    </source>
</reference>
<accession>A0AAU2V3Y1</accession>
<protein>
    <recommendedName>
        <fullName evidence="4">Lipoprotein</fullName>
    </recommendedName>
</protein>
<dbReference type="PROSITE" id="PS51257">
    <property type="entry name" value="PROKAR_LIPOPROTEIN"/>
    <property type="match status" value="1"/>
</dbReference>
<gene>
    <name evidence="3" type="ORF">OG549_16485</name>
</gene>
<dbReference type="InterPro" id="IPR005297">
    <property type="entry name" value="Lipoprotein_repeat"/>
</dbReference>
<evidence type="ECO:0000256" key="2">
    <source>
        <dbReference type="SAM" id="SignalP"/>
    </source>
</evidence>
<dbReference type="PANTHER" id="PTHR39335">
    <property type="entry name" value="BLL4220 PROTEIN"/>
    <property type="match status" value="1"/>
</dbReference>
<dbReference type="Pfam" id="PF03640">
    <property type="entry name" value="Lipoprotein_15"/>
    <property type="match status" value="2"/>
</dbReference>
<evidence type="ECO:0000256" key="1">
    <source>
        <dbReference type="SAM" id="MobiDB-lite"/>
    </source>
</evidence>
<dbReference type="AlphaFoldDB" id="A0AAU2V3Y1"/>
<dbReference type="GO" id="GO:0043448">
    <property type="term" value="P:alkane catabolic process"/>
    <property type="evidence" value="ECO:0007669"/>
    <property type="project" value="TreeGrafter"/>
</dbReference>
<evidence type="ECO:0000313" key="3">
    <source>
        <dbReference type="EMBL" id="WTW62126.1"/>
    </source>
</evidence>
<dbReference type="EMBL" id="CP108318">
    <property type="protein sequence ID" value="WTW62126.1"/>
    <property type="molecule type" value="Genomic_DNA"/>
</dbReference>
<evidence type="ECO:0008006" key="4">
    <source>
        <dbReference type="Google" id="ProtNLM"/>
    </source>
</evidence>
<proteinExistence type="predicted"/>
<feature type="compositionally biased region" description="Low complexity" evidence="1">
    <location>
        <begin position="34"/>
        <end position="50"/>
    </location>
</feature>
<feature type="chain" id="PRO_5043356683" description="Lipoprotein" evidence="2">
    <location>
        <begin position="22"/>
        <end position="187"/>
    </location>
</feature>
<dbReference type="PANTHER" id="PTHR39335:SF1">
    <property type="entry name" value="BLL4220 PROTEIN"/>
    <property type="match status" value="1"/>
</dbReference>